<dbReference type="HAMAP" id="MF_00169">
    <property type="entry name" value="AroQ"/>
    <property type="match status" value="1"/>
</dbReference>
<feature type="active site" description="Proton acceptor" evidence="9 10">
    <location>
        <position position="38"/>
    </location>
</feature>
<organism evidence="13 14">
    <name type="scientific">Tepidicaulis marinus</name>
    <dbReference type="NCBI Taxonomy" id="1333998"/>
    <lineage>
        <taxon>Bacteria</taxon>
        <taxon>Pseudomonadati</taxon>
        <taxon>Pseudomonadota</taxon>
        <taxon>Alphaproteobacteria</taxon>
        <taxon>Hyphomicrobiales</taxon>
        <taxon>Parvibaculaceae</taxon>
        <taxon>Tepidicaulis</taxon>
    </lineage>
</organism>
<dbReference type="STRING" id="1333998.M2A_1135"/>
<feature type="binding site" evidence="9 11">
    <location>
        <position position="126"/>
    </location>
    <ligand>
        <name>substrate</name>
    </ligand>
</feature>
<evidence type="ECO:0000256" key="7">
    <source>
        <dbReference type="ARBA" id="ARBA00023141"/>
    </source>
</evidence>
<dbReference type="NCBIfam" id="NF003806">
    <property type="entry name" value="PRK05395.1-3"/>
    <property type="match status" value="1"/>
</dbReference>
<dbReference type="eggNOG" id="COG0757">
    <property type="taxonomic scope" value="Bacteria"/>
</dbReference>
<dbReference type="InterPro" id="IPR036441">
    <property type="entry name" value="DHquinase_II_sf"/>
</dbReference>
<evidence type="ECO:0000256" key="11">
    <source>
        <dbReference type="PIRSR" id="PIRSR001399-2"/>
    </source>
</evidence>
<evidence type="ECO:0000256" key="10">
    <source>
        <dbReference type="PIRSR" id="PIRSR001399-1"/>
    </source>
</evidence>
<dbReference type="InterPro" id="IPR001874">
    <property type="entry name" value="DHquinase_II"/>
</dbReference>
<dbReference type="PANTHER" id="PTHR21272">
    <property type="entry name" value="CATABOLIC 3-DEHYDROQUINASE"/>
    <property type="match status" value="1"/>
</dbReference>
<evidence type="ECO:0000313" key="14">
    <source>
        <dbReference type="Proteomes" id="UP000028702"/>
    </source>
</evidence>
<dbReference type="PROSITE" id="PS01029">
    <property type="entry name" value="DEHYDROQUINASE_II"/>
    <property type="match status" value="1"/>
</dbReference>
<dbReference type="Gene3D" id="3.40.50.9100">
    <property type="entry name" value="Dehydroquinase, class II"/>
    <property type="match status" value="1"/>
</dbReference>
<feature type="site" description="Transition state stabilizer" evidence="9 12">
    <location>
        <position position="33"/>
    </location>
</feature>
<comment type="catalytic activity">
    <reaction evidence="1 9">
        <text>3-dehydroquinate = 3-dehydroshikimate + H2O</text>
        <dbReference type="Rhea" id="RHEA:21096"/>
        <dbReference type="ChEBI" id="CHEBI:15377"/>
        <dbReference type="ChEBI" id="CHEBI:16630"/>
        <dbReference type="ChEBI" id="CHEBI:32364"/>
        <dbReference type="EC" id="4.2.1.10"/>
    </reaction>
</comment>
<dbReference type="GO" id="GO:0008652">
    <property type="term" value="P:amino acid biosynthetic process"/>
    <property type="evidence" value="ECO:0007669"/>
    <property type="project" value="UniProtKB-KW"/>
</dbReference>
<reference evidence="13 14" key="1">
    <citation type="submission" date="2014-07" db="EMBL/GenBank/DDBJ databases">
        <title>Tepidicaulis marinum gen. nov., sp. nov., a novel marine bacterium denitrifying nitrate to nitrous oxide strictly under microaerobic conditions.</title>
        <authorList>
            <person name="Takeuchi M."/>
            <person name="Yamagishi T."/>
            <person name="Kamagata Y."/>
            <person name="Oshima K."/>
            <person name="Hattori M."/>
            <person name="Katayama T."/>
            <person name="Hanada S."/>
            <person name="Tamaki H."/>
            <person name="Marumo K."/>
            <person name="Maeda H."/>
            <person name="Nedachi M."/>
            <person name="Iwasaki W."/>
            <person name="Suwa Y."/>
            <person name="Sakata S."/>
        </authorList>
    </citation>
    <scope>NUCLEOTIDE SEQUENCE [LARGE SCALE GENOMIC DNA]</scope>
    <source>
        <strain evidence="13 14">MA2</strain>
    </source>
</reference>
<keyword evidence="14" id="KW-1185">Reference proteome</keyword>
<feature type="active site" description="Proton donor" evidence="9 10">
    <location>
        <position position="115"/>
    </location>
</feature>
<dbReference type="GO" id="GO:0003855">
    <property type="term" value="F:3-dehydroquinate dehydratase activity"/>
    <property type="evidence" value="ECO:0007669"/>
    <property type="project" value="UniProtKB-UniRule"/>
</dbReference>
<feature type="binding site" evidence="9 11">
    <location>
        <begin position="116"/>
        <end position="117"/>
    </location>
    <ligand>
        <name>substrate</name>
    </ligand>
</feature>
<keyword evidence="9" id="KW-0028">Amino-acid biosynthesis</keyword>
<evidence type="ECO:0000256" key="8">
    <source>
        <dbReference type="ARBA" id="ARBA00023239"/>
    </source>
</evidence>
<dbReference type="PIRSF" id="PIRSF001399">
    <property type="entry name" value="DHquinase_II"/>
    <property type="match status" value="1"/>
</dbReference>
<dbReference type="Pfam" id="PF01220">
    <property type="entry name" value="DHquinase_II"/>
    <property type="match status" value="1"/>
</dbReference>
<dbReference type="PANTHER" id="PTHR21272:SF3">
    <property type="entry name" value="CATABOLIC 3-DEHYDROQUINASE"/>
    <property type="match status" value="1"/>
</dbReference>
<dbReference type="InterPro" id="IPR018509">
    <property type="entry name" value="DHquinase_II_CS"/>
</dbReference>
<keyword evidence="8 9" id="KW-0456">Lyase</keyword>
<evidence type="ECO:0000256" key="6">
    <source>
        <dbReference type="ARBA" id="ARBA00012060"/>
    </source>
</evidence>
<evidence type="ECO:0000256" key="12">
    <source>
        <dbReference type="PIRSR" id="PIRSR001399-3"/>
    </source>
</evidence>
<comment type="caution">
    <text evidence="13">The sequence shown here is derived from an EMBL/GenBank/DDBJ whole genome shotgun (WGS) entry which is preliminary data.</text>
</comment>
<dbReference type="AlphaFoldDB" id="A0A081B9B8"/>
<dbReference type="Proteomes" id="UP000028702">
    <property type="component" value="Unassembled WGS sequence"/>
</dbReference>
<dbReference type="GO" id="GO:0019631">
    <property type="term" value="P:quinate catabolic process"/>
    <property type="evidence" value="ECO:0007669"/>
    <property type="project" value="TreeGrafter"/>
</dbReference>
<feature type="binding site" evidence="9 11">
    <location>
        <position position="95"/>
    </location>
    <ligand>
        <name>substrate</name>
    </ligand>
</feature>
<dbReference type="UniPathway" id="UPA00053">
    <property type="reaction ID" value="UER00086"/>
</dbReference>
<dbReference type="NCBIfam" id="NF003807">
    <property type="entry name" value="PRK05395.1-4"/>
    <property type="match status" value="1"/>
</dbReference>
<dbReference type="NCBIfam" id="NF003805">
    <property type="entry name" value="PRK05395.1-2"/>
    <property type="match status" value="1"/>
</dbReference>
<evidence type="ECO:0000256" key="9">
    <source>
        <dbReference type="HAMAP-Rule" id="MF_00169"/>
    </source>
</evidence>
<evidence type="ECO:0000256" key="3">
    <source>
        <dbReference type="ARBA" id="ARBA00004902"/>
    </source>
</evidence>
<comment type="similarity">
    <text evidence="4 9">Belongs to the type-II 3-dehydroquinase family.</text>
</comment>
<comment type="pathway">
    <text evidence="3 9">Metabolic intermediate biosynthesis; chorismate biosynthesis; chorismate from D-erythrose 4-phosphate and phosphoenolpyruvate: step 3/7.</text>
</comment>
<dbReference type="RefSeq" id="WP_045444219.1">
    <property type="nucleotide sequence ID" value="NZ_BBIO01000004.1"/>
</dbReference>
<dbReference type="EC" id="4.2.1.10" evidence="6 9"/>
<evidence type="ECO:0000256" key="2">
    <source>
        <dbReference type="ARBA" id="ARBA00003924"/>
    </source>
</evidence>
<dbReference type="GO" id="GO:0009073">
    <property type="term" value="P:aromatic amino acid family biosynthetic process"/>
    <property type="evidence" value="ECO:0007669"/>
    <property type="project" value="UniProtKB-KW"/>
</dbReference>
<protein>
    <recommendedName>
        <fullName evidence="6 9">3-dehydroquinate dehydratase</fullName>
        <shortName evidence="9">3-dehydroquinase</shortName>
        <ecNumber evidence="6 9">4.2.1.10</ecNumber>
    </recommendedName>
    <alternativeName>
        <fullName evidence="9">Type II DHQase</fullName>
    </alternativeName>
</protein>
<feature type="binding site" evidence="9 11">
    <location>
        <position position="102"/>
    </location>
    <ligand>
        <name>substrate</name>
    </ligand>
</feature>
<keyword evidence="7 9" id="KW-0057">Aromatic amino acid biosynthesis</keyword>
<comment type="function">
    <text evidence="2 9">Catalyzes a trans-dehydration via an enolate intermediate.</text>
</comment>
<dbReference type="SUPFAM" id="SSF52304">
    <property type="entry name" value="Type II 3-dehydroquinate dehydratase"/>
    <property type="match status" value="1"/>
</dbReference>
<proteinExistence type="inferred from homology"/>
<dbReference type="CDD" id="cd00466">
    <property type="entry name" value="DHQase_II"/>
    <property type="match status" value="1"/>
</dbReference>
<dbReference type="NCBIfam" id="TIGR01088">
    <property type="entry name" value="aroQ"/>
    <property type="match status" value="1"/>
</dbReference>
<name>A0A081B9B8_9HYPH</name>
<evidence type="ECO:0000256" key="5">
    <source>
        <dbReference type="ARBA" id="ARBA00011193"/>
    </source>
</evidence>
<comment type="subunit">
    <text evidence="5 9">Homododecamer.</text>
</comment>
<gene>
    <name evidence="9" type="primary">aroQ</name>
    <name evidence="13" type="ORF">M2A_1135</name>
</gene>
<feature type="binding site" evidence="9 11">
    <location>
        <position position="89"/>
    </location>
    <ligand>
        <name>substrate</name>
    </ligand>
</feature>
<evidence type="ECO:0000313" key="13">
    <source>
        <dbReference type="EMBL" id="GAK44636.1"/>
    </source>
</evidence>
<accession>A0A081B9B8</accession>
<sequence>MATSKKTPPKKTATAKGPIYVLNGPNLNLLGKREPEIYGREGLAGVEKRVKERAAALGHKVDFRQTNSEGELITWIQEAGTKGAGIVINPASYSHTSIGLHDAIAAIDIPVVEVHISNIHKREAFRHHSYVSSVALGVICGLGPLGYELALEALAQALKKA</sequence>
<evidence type="ECO:0000256" key="4">
    <source>
        <dbReference type="ARBA" id="ARBA00011037"/>
    </source>
</evidence>
<evidence type="ECO:0000256" key="1">
    <source>
        <dbReference type="ARBA" id="ARBA00001864"/>
    </source>
</evidence>
<dbReference type="GO" id="GO:0009423">
    <property type="term" value="P:chorismate biosynthetic process"/>
    <property type="evidence" value="ECO:0007669"/>
    <property type="project" value="UniProtKB-UniRule"/>
</dbReference>
<dbReference type="EMBL" id="BBIO01000004">
    <property type="protein sequence ID" value="GAK44636.1"/>
    <property type="molecule type" value="Genomic_DNA"/>
</dbReference>